<dbReference type="SUPFAM" id="SSF109604">
    <property type="entry name" value="HD-domain/PDEase-like"/>
    <property type="match status" value="1"/>
</dbReference>
<dbReference type="PANTHER" id="PTHR43155">
    <property type="entry name" value="CYCLIC DI-GMP PHOSPHODIESTERASE PA4108-RELATED"/>
    <property type="match status" value="1"/>
</dbReference>
<reference evidence="2" key="1">
    <citation type="submission" date="2016-10" db="EMBL/GenBank/DDBJ databases">
        <title>Sequence of Gallionella enrichment culture.</title>
        <authorList>
            <person name="Poehlein A."/>
            <person name="Muehling M."/>
            <person name="Daniel R."/>
        </authorList>
    </citation>
    <scope>NUCLEOTIDE SEQUENCE</scope>
</reference>
<dbReference type="SMART" id="SM00471">
    <property type="entry name" value="HDc"/>
    <property type="match status" value="1"/>
</dbReference>
<evidence type="ECO:0000259" key="1">
    <source>
        <dbReference type="PROSITE" id="PS51832"/>
    </source>
</evidence>
<gene>
    <name evidence="2" type="primary">rpfG_96</name>
    <name evidence="2" type="ORF">GALL_519880</name>
</gene>
<dbReference type="Pfam" id="PF13487">
    <property type="entry name" value="HD_5"/>
    <property type="match status" value="1"/>
</dbReference>
<evidence type="ECO:0000313" key="2">
    <source>
        <dbReference type="EMBL" id="OIQ66440.1"/>
    </source>
</evidence>
<accession>A0A1J5P6P4</accession>
<dbReference type="Pfam" id="PF01966">
    <property type="entry name" value="HD"/>
    <property type="match status" value="1"/>
</dbReference>
<protein>
    <submittedName>
        <fullName evidence="2">Cyclic di-GMP phosphodiesterase response regulator RpfG</fullName>
        <ecNumber evidence="2">3.1.4.52</ecNumber>
    </submittedName>
</protein>
<proteinExistence type="predicted"/>
<dbReference type="CDD" id="cd00077">
    <property type="entry name" value="HDc"/>
    <property type="match status" value="1"/>
</dbReference>
<dbReference type="InterPro" id="IPR006674">
    <property type="entry name" value="HD_domain"/>
</dbReference>
<feature type="domain" description="HD-GYP" evidence="1">
    <location>
        <begin position="101"/>
        <end position="317"/>
    </location>
</feature>
<dbReference type="EMBL" id="MLJW01006596">
    <property type="protein sequence ID" value="OIQ66440.1"/>
    <property type="molecule type" value="Genomic_DNA"/>
</dbReference>
<dbReference type="InterPro" id="IPR037522">
    <property type="entry name" value="HD_GYP_dom"/>
</dbReference>
<dbReference type="AlphaFoldDB" id="A0A1J5P6P4"/>
<sequence length="326" mass="36610">MFQSFVQVIASTIDAKSPYTAGHCRRVPEIALMLAESASQCKQGVFADFTLTDDDRHTIEIAAMLHDCGKVVTPEWVIDKATKLDSIVNRIDLLALRFELLRRDADIARYQALAAGADQQSATAAYQTRLQQLDDDLAFLNKCNLGTEFVSQDQIDQIHRIAQQHWIDSARQTHPMLTENEAYNLSTQRGTLNPQERKIIEDHALHTINMLSQIMFPGSLRNGTEYAGGHHERIDGGGYPRGLKGGQLSIPARIMAIADIFEALTAPDRPYRKPGTLSWALGIMQHMKQDQHIDGDLYDLFLSEKIYLTYARKHLAAHQIDMLGVQ</sequence>
<dbReference type="GO" id="GO:0071111">
    <property type="term" value="F:cyclic-guanylate-specific phosphodiesterase activity"/>
    <property type="evidence" value="ECO:0007669"/>
    <property type="project" value="UniProtKB-EC"/>
</dbReference>
<organism evidence="2">
    <name type="scientific">mine drainage metagenome</name>
    <dbReference type="NCBI Taxonomy" id="410659"/>
    <lineage>
        <taxon>unclassified sequences</taxon>
        <taxon>metagenomes</taxon>
        <taxon>ecological metagenomes</taxon>
    </lineage>
</organism>
<dbReference type="InterPro" id="IPR003607">
    <property type="entry name" value="HD/PDEase_dom"/>
</dbReference>
<comment type="caution">
    <text evidence="2">The sequence shown here is derived from an EMBL/GenBank/DDBJ whole genome shotgun (WGS) entry which is preliminary data.</text>
</comment>
<dbReference type="EC" id="3.1.4.52" evidence="2"/>
<dbReference type="PROSITE" id="PS51832">
    <property type="entry name" value="HD_GYP"/>
    <property type="match status" value="1"/>
</dbReference>
<dbReference type="PANTHER" id="PTHR43155:SF2">
    <property type="entry name" value="CYCLIC DI-GMP PHOSPHODIESTERASE PA4108"/>
    <property type="match status" value="1"/>
</dbReference>
<dbReference type="Gene3D" id="1.10.3210.10">
    <property type="entry name" value="Hypothetical protein af1432"/>
    <property type="match status" value="2"/>
</dbReference>
<name>A0A1J5P6P4_9ZZZZ</name>
<keyword evidence="2" id="KW-0378">Hydrolase</keyword>